<gene>
    <name evidence="2" type="ORF">E5S67_00787</name>
</gene>
<dbReference type="EMBL" id="SRRZ01000009">
    <property type="protein sequence ID" value="NQE33070.1"/>
    <property type="molecule type" value="Genomic_DNA"/>
</dbReference>
<keyword evidence="1" id="KW-0812">Transmembrane</keyword>
<dbReference type="Proteomes" id="UP000702425">
    <property type="component" value="Unassembled WGS sequence"/>
</dbReference>
<comment type="caution">
    <text evidence="2">The sequence shown here is derived from an EMBL/GenBank/DDBJ whole genome shotgun (WGS) entry which is preliminary data.</text>
</comment>
<keyword evidence="1" id="KW-0472">Membrane</keyword>
<evidence type="ECO:0000313" key="2">
    <source>
        <dbReference type="EMBL" id="NQE33070.1"/>
    </source>
</evidence>
<name>A0ABX2CRQ0_9CYAN</name>
<evidence type="ECO:0000313" key="3">
    <source>
        <dbReference type="Proteomes" id="UP000702425"/>
    </source>
</evidence>
<keyword evidence="1" id="KW-1133">Transmembrane helix</keyword>
<organism evidence="2 3">
    <name type="scientific">Microcoleus asticus IPMA8</name>
    <dbReference type="NCBI Taxonomy" id="2563858"/>
    <lineage>
        <taxon>Bacteria</taxon>
        <taxon>Bacillati</taxon>
        <taxon>Cyanobacteriota</taxon>
        <taxon>Cyanophyceae</taxon>
        <taxon>Oscillatoriophycideae</taxon>
        <taxon>Oscillatoriales</taxon>
        <taxon>Microcoleaceae</taxon>
        <taxon>Microcoleus</taxon>
        <taxon>Microcoleus asticus</taxon>
    </lineage>
</organism>
<feature type="transmembrane region" description="Helical" evidence="1">
    <location>
        <begin position="12"/>
        <end position="34"/>
    </location>
</feature>
<keyword evidence="3" id="KW-1185">Reference proteome</keyword>
<dbReference type="RefSeq" id="WP_172185716.1">
    <property type="nucleotide sequence ID" value="NZ_CAWPPK010000307.1"/>
</dbReference>
<reference evidence="2 3" key="1">
    <citation type="journal article" date="2020" name="Sci. Rep.">
        <title>A novel cyanobacterial geosmin producer, revising GeoA distribution and dispersion patterns in Bacteria.</title>
        <authorList>
            <person name="Churro C."/>
            <person name="Semedo-Aguiar A.P."/>
            <person name="Silva A.D."/>
            <person name="Pereira-Leal J.B."/>
            <person name="Leite R.B."/>
        </authorList>
    </citation>
    <scope>NUCLEOTIDE SEQUENCE [LARGE SCALE GENOMIC DNA]</scope>
    <source>
        <strain evidence="2 3">IPMA8</strain>
    </source>
</reference>
<proteinExistence type="predicted"/>
<accession>A0ABX2CRQ0</accession>
<protein>
    <submittedName>
        <fullName evidence="2">Uncharacterized protein</fullName>
    </submittedName>
</protein>
<sequence length="156" mass="16816">MFYKDRVKGIKGVVLVMAGISAIPFGIASLHGFLTASAQATALNEPIGKVLAIAPKNLGNDRPLQIAQVEGCPRAEMVQSFATPNFSIYICKTQEGDIFYRGLSKINGSQINVMQVTTGDDGTYEATNGNIIYSINPQRLQVRQNGKVILTEGVLK</sequence>
<evidence type="ECO:0000256" key="1">
    <source>
        <dbReference type="SAM" id="Phobius"/>
    </source>
</evidence>